<reference evidence="2" key="1">
    <citation type="journal article" date="2020" name="Stud. Mycol.">
        <title>101 Dothideomycetes genomes: a test case for predicting lifestyles and emergence of pathogens.</title>
        <authorList>
            <person name="Haridas S."/>
            <person name="Albert R."/>
            <person name="Binder M."/>
            <person name="Bloem J."/>
            <person name="Labutti K."/>
            <person name="Salamov A."/>
            <person name="Andreopoulos B."/>
            <person name="Baker S."/>
            <person name="Barry K."/>
            <person name="Bills G."/>
            <person name="Bluhm B."/>
            <person name="Cannon C."/>
            <person name="Castanera R."/>
            <person name="Culley D."/>
            <person name="Daum C."/>
            <person name="Ezra D."/>
            <person name="Gonzalez J."/>
            <person name="Henrissat B."/>
            <person name="Kuo A."/>
            <person name="Liang C."/>
            <person name="Lipzen A."/>
            <person name="Lutzoni F."/>
            <person name="Magnuson J."/>
            <person name="Mondo S."/>
            <person name="Nolan M."/>
            <person name="Ohm R."/>
            <person name="Pangilinan J."/>
            <person name="Park H.-J."/>
            <person name="Ramirez L."/>
            <person name="Alfaro M."/>
            <person name="Sun H."/>
            <person name="Tritt A."/>
            <person name="Yoshinaga Y."/>
            <person name="Zwiers L.-H."/>
            <person name="Turgeon B."/>
            <person name="Goodwin S."/>
            <person name="Spatafora J."/>
            <person name="Crous P."/>
            <person name="Grigoriev I."/>
        </authorList>
    </citation>
    <scope>NUCLEOTIDE SEQUENCE</scope>
    <source>
        <strain evidence="2">ATCC 16933</strain>
    </source>
</reference>
<accession>A0A6A6NWY2</accession>
<organism evidence="2 3">
    <name type="scientific">Lineolata rhizophorae</name>
    <dbReference type="NCBI Taxonomy" id="578093"/>
    <lineage>
        <taxon>Eukaryota</taxon>
        <taxon>Fungi</taxon>
        <taxon>Dikarya</taxon>
        <taxon>Ascomycota</taxon>
        <taxon>Pezizomycotina</taxon>
        <taxon>Dothideomycetes</taxon>
        <taxon>Dothideomycetes incertae sedis</taxon>
        <taxon>Lineolatales</taxon>
        <taxon>Lineolataceae</taxon>
        <taxon>Lineolata</taxon>
    </lineage>
</organism>
<dbReference type="EMBL" id="MU001684">
    <property type="protein sequence ID" value="KAF2456246.1"/>
    <property type="molecule type" value="Genomic_DNA"/>
</dbReference>
<name>A0A6A6NWY2_9PEZI</name>
<gene>
    <name evidence="2" type="ORF">BDY21DRAFT_394816</name>
</gene>
<evidence type="ECO:0000313" key="2">
    <source>
        <dbReference type="EMBL" id="KAF2456246.1"/>
    </source>
</evidence>
<sequence length="179" mass="19751">AGTEKERRPGAAAIAVAAASRQRRRELSQVAGHQSCDAAILLQANKLRGHCARQGDGQGPEPGPARDKARLRLARRRELLRPSTSRTPRLALARRPADASPFSRSRRHSGPRRFPQSEPRRRAPTAAGPRIRFLPAIARPPPGQLFKLPPSLVDRRERRAESYVPRYGSPPTARCASLM</sequence>
<dbReference type="AlphaFoldDB" id="A0A6A6NWY2"/>
<feature type="region of interest" description="Disordered" evidence="1">
    <location>
        <begin position="75"/>
        <end position="149"/>
    </location>
</feature>
<evidence type="ECO:0000256" key="1">
    <source>
        <dbReference type="SAM" id="MobiDB-lite"/>
    </source>
</evidence>
<feature type="compositionally biased region" description="Low complexity" evidence="1">
    <location>
        <begin position="84"/>
        <end position="100"/>
    </location>
</feature>
<feature type="non-terminal residue" evidence="2">
    <location>
        <position position="1"/>
    </location>
</feature>
<protein>
    <submittedName>
        <fullName evidence="2">Uncharacterized protein</fullName>
    </submittedName>
</protein>
<evidence type="ECO:0000313" key="3">
    <source>
        <dbReference type="Proteomes" id="UP000799766"/>
    </source>
</evidence>
<keyword evidence="3" id="KW-1185">Reference proteome</keyword>
<dbReference type="Proteomes" id="UP000799766">
    <property type="component" value="Unassembled WGS sequence"/>
</dbReference>
<proteinExistence type="predicted"/>